<dbReference type="PRINTS" id="PR01609">
    <property type="entry name" value="CD36FAMILY"/>
</dbReference>
<dbReference type="EMBL" id="VTPC01084860">
    <property type="protein sequence ID" value="KAF2887163.1"/>
    <property type="molecule type" value="Genomic_DNA"/>
</dbReference>
<dbReference type="GO" id="GO:0007608">
    <property type="term" value="P:sensory perception of smell"/>
    <property type="evidence" value="ECO:0007669"/>
    <property type="project" value="UniProtKB-KW"/>
</dbReference>
<keyword evidence="6" id="KW-0552">Olfaction</keyword>
<dbReference type="PANTHER" id="PTHR11923">
    <property type="entry name" value="SCAVENGER RECEPTOR CLASS B TYPE-1 SR-B1"/>
    <property type="match status" value="1"/>
</dbReference>
<gene>
    <name evidence="13" type="ORF">ILUMI_19010</name>
</gene>
<evidence type="ECO:0000256" key="4">
    <source>
        <dbReference type="ARBA" id="ARBA00022606"/>
    </source>
</evidence>
<dbReference type="Pfam" id="PF01130">
    <property type="entry name" value="CD36"/>
    <property type="match status" value="1"/>
</dbReference>
<keyword evidence="7 12" id="KW-1133">Transmembrane helix</keyword>
<evidence type="ECO:0000256" key="6">
    <source>
        <dbReference type="ARBA" id="ARBA00022725"/>
    </source>
</evidence>
<feature type="transmembrane region" description="Helical" evidence="12">
    <location>
        <begin position="6"/>
        <end position="28"/>
    </location>
</feature>
<dbReference type="GO" id="GO:0005737">
    <property type="term" value="C:cytoplasm"/>
    <property type="evidence" value="ECO:0007669"/>
    <property type="project" value="TreeGrafter"/>
</dbReference>
<organism evidence="13 14">
    <name type="scientific">Ignelater luminosus</name>
    <name type="common">Cucubano</name>
    <name type="synonym">Pyrophorus luminosus</name>
    <dbReference type="NCBI Taxonomy" id="2038154"/>
    <lineage>
        <taxon>Eukaryota</taxon>
        <taxon>Metazoa</taxon>
        <taxon>Ecdysozoa</taxon>
        <taxon>Arthropoda</taxon>
        <taxon>Hexapoda</taxon>
        <taxon>Insecta</taxon>
        <taxon>Pterygota</taxon>
        <taxon>Neoptera</taxon>
        <taxon>Endopterygota</taxon>
        <taxon>Coleoptera</taxon>
        <taxon>Polyphaga</taxon>
        <taxon>Elateriformia</taxon>
        <taxon>Elateroidea</taxon>
        <taxon>Elateridae</taxon>
        <taxon>Agrypninae</taxon>
        <taxon>Pyrophorini</taxon>
        <taxon>Ignelater</taxon>
    </lineage>
</organism>
<dbReference type="InterPro" id="IPR002159">
    <property type="entry name" value="CD36_fam"/>
</dbReference>
<evidence type="ECO:0000256" key="11">
    <source>
        <dbReference type="ARBA" id="ARBA00023180"/>
    </source>
</evidence>
<evidence type="ECO:0000256" key="8">
    <source>
        <dbReference type="ARBA" id="ARBA00023136"/>
    </source>
</evidence>
<protein>
    <submittedName>
        <fullName evidence="13">Uncharacterized protein</fullName>
    </submittedName>
</protein>
<keyword evidence="5 12" id="KW-0812">Transmembrane</keyword>
<evidence type="ECO:0000256" key="2">
    <source>
        <dbReference type="ARBA" id="ARBA00010532"/>
    </source>
</evidence>
<keyword evidence="8 12" id="KW-0472">Membrane</keyword>
<evidence type="ECO:0000256" key="9">
    <source>
        <dbReference type="ARBA" id="ARBA00023157"/>
    </source>
</evidence>
<name>A0A8K0CMI0_IGNLU</name>
<evidence type="ECO:0000256" key="3">
    <source>
        <dbReference type="ARBA" id="ARBA00022475"/>
    </source>
</evidence>
<dbReference type="GO" id="GO:0005044">
    <property type="term" value="F:scavenger receptor activity"/>
    <property type="evidence" value="ECO:0007669"/>
    <property type="project" value="TreeGrafter"/>
</dbReference>
<proteinExistence type="inferred from homology"/>
<evidence type="ECO:0000256" key="5">
    <source>
        <dbReference type="ARBA" id="ARBA00022692"/>
    </source>
</evidence>
<dbReference type="GO" id="GO:0005886">
    <property type="term" value="C:plasma membrane"/>
    <property type="evidence" value="ECO:0007669"/>
    <property type="project" value="UniProtKB-SubCell"/>
</dbReference>
<keyword evidence="11" id="KW-0325">Glycoprotein</keyword>
<evidence type="ECO:0000313" key="13">
    <source>
        <dbReference type="EMBL" id="KAF2887163.1"/>
    </source>
</evidence>
<evidence type="ECO:0000313" key="14">
    <source>
        <dbReference type="Proteomes" id="UP000801492"/>
    </source>
</evidence>
<dbReference type="Proteomes" id="UP000801492">
    <property type="component" value="Unassembled WGS sequence"/>
</dbReference>
<sequence length="136" mass="15519">MNKNCPIIVAVVGFAILFTGIICSWYAFPKLADYEIAKTIALVEGNEVYELWKKQPFPLKFKVYFFNVTNAVDVQQGANPILKEMGPYIYDSDVLLSENSHLCSFAAGDKKSRLLVTLCGLKFRRDRHLQKYEMPC</sequence>
<evidence type="ECO:0000256" key="1">
    <source>
        <dbReference type="ARBA" id="ARBA00004651"/>
    </source>
</evidence>
<reference evidence="13" key="1">
    <citation type="submission" date="2019-08" db="EMBL/GenBank/DDBJ databases">
        <title>The genome of the North American firefly Photinus pyralis.</title>
        <authorList>
            <consortium name="Photinus pyralis genome working group"/>
            <person name="Fallon T.R."/>
            <person name="Sander Lower S.E."/>
            <person name="Weng J.-K."/>
        </authorList>
    </citation>
    <scope>NUCLEOTIDE SEQUENCE</scope>
    <source>
        <strain evidence="13">TRF0915ILg1</strain>
        <tissue evidence="13">Whole body</tissue>
    </source>
</reference>
<keyword evidence="3" id="KW-1003">Cell membrane</keyword>
<accession>A0A8K0CMI0</accession>
<comment type="subcellular location">
    <subcellularLocation>
        <location evidence="1">Cell membrane</location>
        <topology evidence="1">Multi-pass membrane protein</topology>
    </subcellularLocation>
</comment>
<dbReference type="AlphaFoldDB" id="A0A8K0CMI0"/>
<comment type="similarity">
    <text evidence="2">Belongs to the CD36 family.</text>
</comment>
<keyword evidence="9" id="KW-1015">Disulfide bond</keyword>
<keyword evidence="14" id="KW-1185">Reference proteome</keyword>
<dbReference type="OrthoDB" id="10024078at2759"/>
<comment type="caution">
    <text evidence="13">The sequence shown here is derived from an EMBL/GenBank/DDBJ whole genome shotgun (WGS) entry which is preliminary data.</text>
</comment>
<dbReference type="PANTHER" id="PTHR11923:SF69">
    <property type="entry name" value="SENSORY NEURON MEMBRANE PROTEIN 1"/>
    <property type="match status" value="1"/>
</dbReference>
<keyword evidence="10" id="KW-0675">Receptor</keyword>
<evidence type="ECO:0000256" key="7">
    <source>
        <dbReference type="ARBA" id="ARBA00022989"/>
    </source>
</evidence>
<evidence type="ECO:0000256" key="10">
    <source>
        <dbReference type="ARBA" id="ARBA00023170"/>
    </source>
</evidence>
<evidence type="ECO:0000256" key="12">
    <source>
        <dbReference type="SAM" id="Phobius"/>
    </source>
</evidence>
<keyword evidence="4" id="KW-0716">Sensory transduction</keyword>